<dbReference type="EMBL" id="CAJNIZ010009324">
    <property type="protein sequence ID" value="CAE7279408.1"/>
    <property type="molecule type" value="Genomic_DNA"/>
</dbReference>
<dbReference type="OrthoDB" id="427718at2759"/>
<feature type="signal peptide" evidence="2">
    <location>
        <begin position="1"/>
        <end position="19"/>
    </location>
</feature>
<feature type="region of interest" description="Disordered" evidence="1">
    <location>
        <begin position="181"/>
        <end position="200"/>
    </location>
</feature>
<evidence type="ECO:0000313" key="3">
    <source>
        <dbReference type="EMBL" id="CAE7279408.1"/>
    </source>
</evidence>
<feature type="compositionally biased region" description="Acidic residues" evidence="1">
    <location>
        <begin position="189"/>
        <end position="200"/>
    </location>
</feature>
<organism evidence="3 4">
    <name type="scientific">Symbiodinium pilosum</name>
    <name type="common">Dinoflagellate</name>
    <dbReference type="NCBI Taxonomy" id="2952"/>
    <lineage>
        <taxon>Eukaryota</taxon>
        <taxon>Sar</taxon>
        <taxon>Alveolata</taxon>
        <taxon>Dinophyceae</taxon>
        <taxon>Suessiales</taxon>
        <taxon>Symbiodiniaceae</taxon>
        <taxon>Symbiodinium</taxon>
    </lineage>
</organism>
<keyword evidence="4" id="KW-1185">Reference proteome</keyword>
<evidence type="ECO:0000256" key="2">
    <source>
        <dbReference type="SAM" id="SignalP"/>
    </source>
</evidence>
<name>A0A812MU61_SYMPI</name>
<dbReference type="AlphaFoldDB" id="A0A812MU61"/>
<proteinExistence type="predicted"/>
<reference evidence="3" key="1">
    <citation type="submission" date="2021-02" db="EMBL/GenBank/DDBJ databases">
        <authorList>
            <person name="Dougan E. K."/>
            <person name="Rhodes N."/>
            <person name="Thang M."/>
            <person name="Chan C."/>
        </authorList>
    </citation>
    <scope>NUCLEOTIDE SEQUENCE</scope>
</reference>
<evidence type="ECO:0000313" key="4">
    <source>
        <dbReference type="Proteomes" id="UP000649617"/>
    </source>
</evidence>
<gene>
    <name evidence="3" type="ORF">SPIL2461_LOCUS6255</name>
</gene>
<feature type="chain" id="PRO_5033015467" evidence="2">
    <location>
        <begin position="20"/>
        <end position="200"/>
    </location>
</feature>
<dbReference type="Proteomes" id="UP000649617">
    <property type="component" value="Unassembled WGS sequence"/>
</dbReference>
<sequence>MSAFLWPLVLSASAATAAAVGQDTARRELPAQGALPCSACLWSAKALRAALVEKMPKRVKPKLQRRLSEEVLTKSGDDSACASKRFPKQMVLWAPKTSEIDPRYEDFDEIRGGKSNSLTSEHFQLLASSAEAKGNVTEVCTTLLRIFSDDMVEKCARHEGRIYGALTDHWLCYRKSQLCTTKEAPPGKDDDEDYEREEDE</sequence>
<comment type="caution">
    <text evidence="3">The sequence shown here is derived from an EMBL/GenBank/DDBJ whole genome shotgun (WGS) entry which is preliminary data.</text>
</comment>
<keyword evidence="2" id="KW-0732">Signal</keyword>
<protein>
    <submittedName>
        <fullName evidence="3">Uncharacterized protein</fullName>
    </submittedName>
</protein>
<accession>A0A812MU61</accession>
<feature type="non-terminal residue" evidence="3">
    <location>
        <position position="200"/>
    </location>
</feature>
<evidence type="ECO:0000256" key="1">
    <source>
        <dbReference type="SAM" id="MobiDB-lite"/>
    </source>
</evidence>